<dbReference type="Pfam" id="PF13649">
    <property type="entry name" value="Methyltransf_25"/>
    <property type="match status" value="1"/>
</dbReference>
<dbReference type="EC" id="2.1.1.64" evidence="2"/>
<dbReference type="Proteomes" id="UP001597478">
    <property type="component" value="Unassembled WGS sequence"/>
</dbReference>
<dbReference type="SUPFAM" id="SSF53335">
    <property type="entry name" value="S-adenosyl-L-methionine-dependent methyltransferases"/>
    <property type="match status" value="1"/>
</dbReference>
<keyword evidence="2" id="KW-0489">Methyltransferase</keyword>
<protein>
    <submittedName>
        <fullName evidence="2">Class I SAM-dependent methyltransferase</fullName>
        <ecNumber evidence="2">2.1.1.222</ecNumber>
        <ecNumber evidence="2">2.1.1.64</ecNumber>
    </submittedName>
</protein>
<keyword evidence="3" id="KW-1185">Reference proteome</keyword>
<dbReference type="EMBL" id="JBHUOF010000021">
    <property type="protein sequence ID" value="MFD2801072.1"/>
    <property type="molecule type" value="Genomic_DNA"/>
</dbReference>
<sequence>MSATRRWQAQLEAWRIPESILATAEDSPWVLPRHLFTRRADMLAGHPEGASFPAAWQALEKPGSVLDVGAGAGAASLPLAARCTTITAVDHDATLLAGFRARARELRVTARTVEGTWPEAAAEAGPADVVVCHHVLYNVPDPAPFVRALTVAARRLVVVELAARHPLTALADLWRHFHGLDRPDGPAAEDALAVLGELGITPAVRRWRRERSASAGHPDFAALVEVTRRRLCLPRERAGEVAEALRSRPVPDTDIVTLTWVP</sequence>
<dbReference type="CDD" id="cd02440">
    <property type="entry name" value="AdoMet_MTases"/>
    <property type="match status" value="1"/>
</dbReference>
<dbReference type="InterPro" id="IPR041698">
    <property type="entry name" value="Methyltransf_25"/>
</dbReference>
<dbReference type="Gene3D" id="3.40.50.150">
    <property type="entry name" value="Vaccinia Virus protein VP39"/>
    <property type="match status" value="1"/>
</dbReference>
<reference evidence="3" key="1">
    <citation type="journal article" date="2019" name="Int. J. Syst. Evol. Microbiol.">
        <title>The Global Catalogue of Microorganisms (GCM) 10K type strain sequencing project: providing services to taxonomists for standard genome sequencing and annotation.</title>
        <authorList>
            <consortium name="The Broad Institute Genomics Platform"/>
            <consortium name="The Broad Institute Genome Sequencing Center for Infectious Disease"/>
            <person name="Wu L."/>
            <person name="Ma J."/>
        </authorList>
    </citation>
    <scope>NUCLEOTIDE SEQUENCE [LARGE SCALE GENOMIC DNA]</scope>
    <source>
        <strain evidence="3">IBRC-M 10906</strain>
    </source>
</reference>
<evidence type="ECO:0000313" key="3">
    <source>
        <dbReference type="Proteomes" id="UP001597478"/>
    </source>
</evidence>
<evidence type="ECO:0000313" key="2">
    <source>
        <dbReference type="EMBL" id="MFD2801072.1"/>
    </source>
</evidence>
<accession>A0ABW5WAW5</accession>
<evidence type="ECO:0000259" key="1">
    <source>
        <dbReference type="Pfam" id="PF13649"/>
    </source>
</evidence>
<proteinExistence type="predicted"/>
<gene>
    <name evidence="2" type="ORF">ACFS2C_16895</name>
</gene>
<dbReference type="GO" id="GO:0061542">
    <property type="term" value="F:3-demethylubiquinol 3-O-methyltransferase activity"/>
    <property type="evidence" value="ECO:0007669"/>
    <property type="project" value="UniProtKB-EC"/>
</dbReference>
<keyword evidence="2" id="KW-0808">Transferase</keyword>
<feature type="domain" description="Methyltransferase" evidence="1">
    <location>
        <begin position="65"/>
        <end position="150"/>
    </location>
</feature>
<comment type="caution">
    <text evidence="2">The sequence shown here is derived from an EMBL/GenBank/DDBJ whole genome shotgun (WGS) entry which is preliminary data.</text>
</comment>
<name>A0ABW5WAW5_9PSEU</name>
<dbReference type="GO" id="GO:0032259">
    <property type="term" value="P:methylation"/>
    <property type="evidence" value="ECO:0007669"/>
    <property type="project" value="UniProtKB-KW"/>
</dbReference>
<dbReference type="EC" id="2.1.1.222" evidence="2"/>
<dbReference type="RefSeq" id="WP_377391098.1">
    <property type="nucleotide sequence ID" value="NZ_JBHSAN010000024.1"/>
</dbReference>
<dbReference type="GO" id="GO:0102208">
    <property type="term" value="F:2-polyprenyl-6-hydroxyphenol methylase activity"/>
    <property type="evidence" value="ECO:0007669"/>
    <property type="project" value="UniProtKB-EC"/>
</dbReference>
<dbReference type="InterPro" id="IPR029063">
    <property type="entry name" value="SAM-dependent_MTases_sf"/>
</dbReference>
<organism evidence="2 3">
    <name type="scientific">Prauserella oleivorans</name>
    <dbReference type="NCBI Taxonomy" id="1478153"/>
    <lineage>
        <taxon>Bacteria</taxon>
        <taxon>Bacillati</taxon>
        <taxon>Actinomycetota</taxon>
        <taxon>Actinomycetes</taxon>
        <taxon>Pseudonocardiales</taxon>
        <taxon>Pseudonocardiaceae</taxon>
        <taxon>Prauserella</taxon>
    </lineage>
</organism>